<evidence type="ECO:0000313" key="2">
    <source>
        <dbReference type="EMBL" id="TGZ55509.1"/>
    </source>
</evidence>
<gene>
    <name evidence="2" type="ORF">DBV15_06699</name>
</gene>
<accession>A0A4S2L4N4</accession>
<feature type="compositionally biased region" description="Low complexity" evidence="1">
    <location>
        <begin position="592"/>
        <end position="605"/>
    </location>
</feature>
<feature type="compositionally biased region" description="Basic and acidic residues" evidence="1">
    <location>
        <begin position="720"/>
        <end position="732"/>
    </location>
</feature>
<evidence type="ECO:0000256" key="1">
    <source>
        <dbReference type="SAM" id="MobiDB-lite"/>
    </source>
</evidence>
<feature type="region of interest" description="Disordered" evidence="1">
    <location>
        <begin position="1243"/>
        <end position="1288"/>
    </location>
</feature>
<reference evidence="2 3" key="1">
    <citation type="journal article" date="2019" name="Philos. Trans. R. Soc. Lond., B, Biol. Sci.">
        <title>Ant behaviour and brain gene expression of defending hosts depend on the ecological success of the intruding social parasite.</title>
        <authorList>
            <person name="Kaur R."/>
            <person name="Stoldt M."/>
            <person name="Jongepier E."/>
            <person name="Feldmeyer B."/>
            <person name="Menzel F."/>
            <person name="Bornberg-Bauer E."/>
            <person name="Foitzik S."/>
        </authorList>
    </citation>
    <scope>NUCLEOTIDE SEQUENCE [LARGE SCALE GENOMIC DNA]</scope>
    <source>
        <tissue evidence="2">Whole body</tissue>
    </source>
</reference>
<comment type="caution">
    <text evidence="2">The sequence shown here is derived from an EMBL/GenBank/DDBJ whole genome shotgun (WGS) entry which is preliminary data.</text>
</comment>
<feature type="compositionally biased region" description="Basic and acidic residues" evidence="1">
    <location>
        <begin position="1401"/>
        <end position="1430"/>
    </location>
</feature>
<name>A0A4S2L4N4_9HYME</name>
<feature type="region of interest" description="Disordered" evidence="1">
    <location>
        <begin position="702"/>
        <end position="732"/>
    </location>
</feature>
<keyword evidence="3" id="KW-1185">Reference proteome</keyword>
<feature type="region of interest" description="Disordered" evidence="1">
    <location>
        <begin position="1383"/>
        <end position="1470"/>
    </location>
</feature>
<feature type="compositionally biased region" description="Basic and acidic residues" evidence="1">
    <location>
        <begin position="879"/>
        <end position="895"/>
    </location>
</feature>
<feature type="region of interest" description="Disordered" evidence="1">
    <location>
        <begin position="1022"/>
        <end position="1055"/>
    </location>
</feature>
<sequence>MSFKVCQVHDTQQDFGSCRSIGDLQRNSQVSAKEACDPLLTRPSAARELPHRLGRVRARCMPRLKRGETLLYQIAFGFEPRACTVPFLFVLLSETAEKKGVGSECKKGPCKELYFARLRSQSAPRLSRRWYTAVRLLELWMGQPLCREPICSQAGSRVWPGGVERREGLCRVGQWGNVCRAWVMREEARKAEELHVPWEIFENDCPECHSLEHTELTRTLPQPRRVEIVLPGDIVARVMPLLCYAAKLRAKQRLPPFTNLATFALLRRSVAAYAITAINNCAHLVGTAEKEEIRGAGGAEVVVHCHDLTTYASCNEGQKAAAICQSKITEARNASHTAQKVLTQEGSGLNRFPTSSDPQPPSVVATTCLRNYRIFSSLRLSSRGSTARYSRNEGIRGLKSRVLADSRRQKRRRLRARDSDSLEGISVDLRRYPHQERRIRKNNHKRAWLQTYKTQTHLARLRVHARWARWMVRRRGKRQRTHTIVPTINRLGNSSFAKIHAVPVTCEPRGKKRIMINARGVRCTDRSRTPNRPSLFLKAKHSLGIFSGSKLVIKTSDVTRRLARIAARRPEEEVLLSGVVSGRGALFRKVSSAHTPSPSPSAASAEKQRPGTEAAAASGSTEVSICSLGLVICVLDITARDLRCVSAISRTRARVSSPARLGSARRGASLLRLFLSFSHSVSSAILTYERNRWLLLPRPADSRASSSRKSKGVTRAGRPSIDKSRKDDGPDRCFRQREVRPCALISNGFTEGPAADDATAGQYCRFPDPFALLPPRIHYRGGRFLSRRFIKEHTAHHHFLLSPPFAPFRLHRNPLSPSFCPSWTDNRRFAYSQTATNPLPRERSGLGRLDEREEAGVPGPAANLVVRPPRVTRVLDLFGRSERSARHSTPRDRSGPRSVQRARSPVIRDNFQLAAGLPSHEVVQARDTHTRARPQARAPRSGAPLQHLGERNSIAGTTASRNLTLHATISNGERTAGANTSKPHCTFVYNVQTVAPSPPPFFLGRSIAGIFYDKQRCIFATRPRGPPRGTEALLTSNRTRSCGGAGGHGGGGRVKRISVRPAKRRRVGIGRRDTHVCTREEADTGPHPWHRIASLARSLARVVVETSALPPWLRSPYSSLRDRSLLPPPRLVALTFFSHHDSHFIAVDSRGRLRTYEESSAQNVLDRELTFPSRNAIPEFSGLIWRETWPREKLHIKQRGTHGEDNEGFAIMTEIARGRPREGLPYEIVSPRTTRSMTRMARETGGLTEGGLPREEKPGETRFSDDERGMTGRGRAPNGRDNDPFDLDHKTHPGSAYGTVRGTTESFGRLGSAQLISGLARAQRDRRQRVWANVLHVRGLRLIARFQETWRAYYVGVLRRADSAAHGALESRRIPMVWSATRRAPENKEEGGEVEEEAEEAESRRTGGRSRETEERKREREKKRERERKRERTRRVPRAEGSRQELSGSLRCLRGTTDPRGVAKRPLLGW</sequence>
<dbReference type="Proteomes" id="UP000310200">
    <property type="component" value="Unassembled WGS sequence"/>
</dbReference>
<proteinExistence type="predicted"/>
<feature type="region of interest" description="Disordered" evidence="1">
    <location>
        <begin position="877"/>
        <end position="905"/>
    </location>
</feature>
<organism evidence="2 3">
    <name type="scientific">Temnothorax longispinosus</name>
    <dbReference type="NCBI Taxonomy" id="300112"/>
    <lineage>
        <taxon>Eukaryota</taxon>
        <taxon>Metazoa</taxon>
        <taxon>Ecdysozoa</taxon>
        <taxon>Arthropoda</taxon>
        <taxon>Hexapoda</taxon>
        <taxon>Insecta</taxon>
        <taxon>Pterygota</taxon>
        <taxon>Neoptera</taxon>
        <taxon>Endopterygota</taxon>
        <taxon>Hymenoptera</taxon>
        <taxon>Apocrita</taxon>
        <taxon>Aculeata</taxon>
        <taxon>Formicoidea</taxon>
        <taxon>Formicidae</taxon>
        <taxon>Myrmicinae</taxon>
        <taxon>Temnothorax</taxon>
    </lineage>
</organism>
<feature type="compositionally biased region" description="Basic and acidic residues" evidence="1">
    <location>
        <begin position="1252"/>
        <end position="1270"/>
    </location>
</feature>
<feature type="compositionally biased region" description="Gly residues" evidence="1">
    <location>
        <begin position="1043"/>
        <end position="1052"/>
    </location>
</feature>
<feature type="compositionally biased region" description="Basic and acidic residues" evidence="1">
    <location>
        <begin position="1278"/>
        <end position="1288"/>
    </location>
</feature>
<protein>
    <submittedName>
        <fullName evidence="2">Uncharacterized protein</fullName>
    </submittedName>
</protein>
<feature type="region of interest" description="Disordered" evidence="1">
    <location>
        <begin position="925"/>
        <end position="959"/>
    </location>
</feature>
<feature type="region of interest" description="Disordered" evidence="1">
    <location>
        <begin position="590"/>
        <end position="616"/>
    </location>
</feature>
<evidence type="ECO:0000313" key="3">
    <source>
        <dbReference type="Proteomes" id="UP000310200"/>
    </source>
</evidence>
<dbReference type="EMBL" id="QBLH01000455">
    <property type="protein sequence ID" value="TGZ55509.1"/>
    <property type="molecule type" value="Genomic_DNA"/>
</dbReference>